<sequence length="507" mass="55582">MSQIAFLFPGQGAFYVRALRATRLSYRGVEQILNTVEGVAQRRLARSLLEIIWSGDGQTEKILQDAPDIFQLAIYTISVSNFEILRAEGISPEVLVGHSFGEIAALVCAGVFSVEQGAEIVCDRIESLAAAAPHHGCMAAVSAGRESVRARLADFYLDRDDEEDARIQIAVENHRSQTVVSGHADNVAAFVVHCGKDGIAAQRLKSPYAFHHTSLAQAANAFSCRVKSCSPRLLERAVYSPILGRYYRNSDNFGDCLARHLTMPVKFHDGIRFLQSEGVGVYVECGALDALSKIVIRITGPGTVKTFPGVVNAADEPGNIRKITQYFKEINTVNVNVKAEMIQPDFEVFWRDSGAAITAQIKLQFEQFVQLNNQREKQVSQPVRLVDTKADQATIHGSPVASGATPNVLSSASNESVVIPRNQLFDELVAIYAEAMEYPIEVFTEEVELEAELGIDSVKQTEIIQRISKLYRLPPLPASFRSGDFKSMGQIVDFVYAHQGAATMAGN</sequence>
<proteinExistence type="predicted"/>
<dbReference type="InterPro" id="IPR016036">
    <property type="entry name" value="Malonyl_transacylase_ACP-bd"/>
</dbReference>
<evidence type="ECO:0000256" key="1">
    <source>
        <dbReference type="ARBA" id="ARBA00013258"/>
    </source>
</evidence>
<evidence type="ECO:0000256" key="4">
    <source>
        <dbReference type="ARBA" id="ARBA00022679"/>
    </source>
</evidence>
<evidence type="ECO:0000256" key="2">
    <source>
        <dbReference type="ARBA" id="ARBA00022450"/>
    </source>
</evidence>
<evidence type="ECO:0000256" key="3">
    <source>
        <dbReference type="ARBA" id="ARBA00022553"/>
    </source>
</evidence>
<dbReference type="PROSITE" id="PS00012">
    <property type="entry name" value="PHOSPHOPANTETHEINE"/>
    <property type="match status" value="1"/>
</dbReference>
<dbReference type="EMBL" id="CP066077">
    <property type="protein sequence ID" value="QQC68012.1"/>
    <property type="molecule type" value="Genomic_DNA"/>
</dbReference>
<evidence type="ECO:0000256" key="5">
    <source>
        <dbReference type="ARBA" id="ARBA00023315"/>
    </source>
</evidence>
<dbReference type="InterPro" id="IPR050858">
    <property type="entry name" value="Mal-CoA-ACP_Trans/PKS_FabD"/>
</dbReference>
<dbReference type="GO" id="GO:0005829">
    <property type="term" value="C:cytosol"/>
    <property type="evidence" value="ECO:0007669"/>
    <property type="project" value="TreeGrafter"/>
</dbReference>
<dbReference type="GO" id="GO:0006633">
    <property type="term" value="P:fatty acid biosynthetic process"/>
    <property type="evidence" value="ECO:0007669"/>
    <property type="project" value="TreeGrafter"/>
</dbReference>
<dbReference type="PANTHER" id="PTHR42681:SF1">
    <property type="entry name" value="MALONYL-COA-ACYL CARRIER PROTEIN TRANSACYLASE, MITOCHONDRIAL"/>
    <property type="match status" value="1"/>
</dbReference>
<organism evidence="8 9">
    <name type="scientific">Paraburkholderia ginsengisoli</name>
    <dbReference type="NCBI Taxonomy" id="311231"/>
    <lineage>
        <taxon>Bacteria</taxon>
        <taxon>Pseudomonadati</taxon>
        <taxon>Pseudomonadota</taxon>
        <taxon>Betaproteobacteria</taxon>
        <taxon>Burkholderiales</taxon>
        <taxon>Burkholderiaceae</taxon>
        <taxon>Paraburkholderia</taxon>
    </lineage>
</organism>
<geneLocation type="plasmid" evidence="8 9">
    <name>unnamed</name>
</geneLocation>
<keyword evidence="8" id="KW-0614">Plasmid</keyword>
<dbReference type="Pfam" id="PF00698">
    <property type="entry name" value="Acyl_transf_1"/>
    <property type="match status" value="1"/>
</dbReference>
<protein>
    <recommendedName>
        <fullName evidence="1">[acyl-carrier-protein] S-malonyltransferase</fullName>
        <ecNumber evidence="1">2.3.1.39</ecNumber>
    </recommendedName>
</protein>
<dbReference type="InterPro" id="IPR009081">
    <property type="entry name" value="PP-bd_ACP"/>
</dbReference>
<evidence type="ECO:0000313" key="8">
    <source>
        <dbReference type="EMBL" id="QQC68012.1"/>
    </source>
</evidence>
<gene>
    <name evidence="8" type="ORF">I6I06_29335</name>
</gene>
<dbReference type="SMART" id="SM00827">
    <property type="entry name" value="PKS_AT"/>
    <property type="match status" value="1"/>
</dbReference>
<dbReference type="Gene3D" id="1.10.1200.10">
    <property type="entry name" value="ACP-like"/>
    <property type="match status" value="1"/>
</dbReference>
<dbReference type="SUPFAM" id="SSF47336">
    <property type="entry name" value="ACP-like"/>
    <property type="match status" value="1"/>
</dbReference>
<dbReference type="KEGG" id="pgis:I6I06_29335"/>
<dbReference type="AlphaFoldDB" id="A0A7T4TC94"/>
<evidence type="ECO:0000256" key="6">
    <source>
        <dbReference type="ARBA" id="ARBA00048462"/>
    </source>
</evidence>
<dbReference type="Gene3D" id="3.40.366.10">
    <property type="entry name" value="Malonyl-Coenzyme A Acyl Carrier Protein, domain 2"/>
    <property type="match status" value="1"/>
</dbReference>
<keyword evidence="5 8" id="KW-0012">Acyltransferase</keyword>
<keyword evidence="2" id="KW-0596">Phosphopantetheine</keyword>
<keyword evidence="9" id="KW-1185">Reference proteome</keyword>
<keyword evidence="4 8" id="KW-0808">Transferase</keyword>
<dbReference type="EC" id="2.3.1.39" evidence="1"/>
<feature type="domain" description="Carrier" evidence="7">
    <location>
        <begin position="419"/>
        <end position="499"/>
    </location>
</feature>
<comment type="catalytic activity">
    <reaction evidence="6">
        <text>holo-[ACP] + malonyl-CoA = malonyl-[ACP] + CoA</text>
        <dbReference type="Rhea" id="RHEA:41792"/>
        <dbReference type="Rhea" id="RHEA-COMP:9623"/>
        <dbReference type="Rhea" id="RHEA-COMP:9685"/>
        <dbReference type="ChEBI" id="CHEBI:57287"/>
        <dbReference type="ChEBI" id="CHEBI:57384"/>
        <dbReference type="ChEBI" id="CHEBI:64479"/>
        <dbReference type="ChEBI" id="CHEBI:78449"/>
        <dbReference type="EC" id="2.3.1.39"/>
    </reaction>
</comment>
<dbReference type="GO" id="GO:0004314">
    <property type="term" value="F:[acyl-carrier-protein] S-malonyltransferase activity"/>
    <property type="evidence" value="ECO:0007669"/>
    <property type="project" value="UniProtKB-EC"/>
</dbReference>
<dbReference type="Proteomes" id="UP000595610">
    <property type="component" value="Plasmid unnamed"/>
</dbReference>
<evidence type="ECO:0000313" key="9">
    <source>
        <dbReference type="Proteomes" id="UP000595610"/>
    </source>
</evidence>
<dbReference type="InterPro" id="IPR036736">
    <property type="entry name" value="ACP-like_sf"/>
</dbReference>
<dbReference type="InterPro" id="IPR016035">
    <property type="entry name" value="Acyl_Trfase/lysoPLipase"/>
</dbReference>
<dbReference type="InterPro" id="IPR014043">
    <property type="entry name" value="Acyl_transferase_dom"/>
</dbReference>
<dbReference type="PANTHER" id="PTHR42681">
    <property type="entry name" value="MALONYL-COA-ACYL CARRIER PROTEIN TRANSACYLASE, MITOCHONDRIAL"/>
    <property type="match status" value="1"/>
</dbReference>
<dbReference type="PROSITE" id="PS50075">
    <property type="entry name" value="CARRIER"/>
    <property type="match status" value="1"/>
</dbReference>
<keyword evidence="3" id="KW-0597">Phosphoprotein</keyword>
<dbReference type="InterPro" id="IPR006162">
    <property type="entry name" value="Ppantetheine_attach_site"/>
</dbReference>
<reference evidence="8 9" key="1">
    <citation type="submission" date="2020-12" db="EMBL/GenBank/DDBJ databases">
        <title>FDA dAtabase for Regulatory Grade micrObial Sequences (FDA-ARGOS): Supporting development and validation of Infectious Disease Dx tests.</title>
        <authorList>
            <person name="Nelson B."/>
            <person name="Plummer A."/>
            <person name="Tallon L."/>
            <person name="Sadzewicz L."/>
            <person name="Zhao X."/>
            <person name="Boylan J."/>
            <person name="Ott S."/>
            <person name="Bowen H."/>
            <person name="Vavikolanu K."/>
            <person name="Mehta A."/>
            <person name="Aluvathingal J."/>
            <person name="Nadendla S."/>
            <person name="Myers T."/>
            <person name="Yan Y."/>
            <person name="Sichtig H."/>
        </authorList>
    </citation>
    <scope>NUCLEOTIDE SEQUENCE [LARGE SCALE GENOMIC DNA]</scope>
    <source>
        <strain evidence="8 9">FDAARGOS_1049</strain>
        <plasmid evidence="8 9">unnamed</plasmid>
    </source>
</reference>
<accession>A0A7T4TC94</accession>
<dbReference type="SUPFAM" id="SSF52151">
    <property type="entry name" value="FabD/lysophospholipase-like"/>
    <property type="match status" value="1"/>
</dbReference>
<evidence type="ECO:0000259" key="7">
    <source>
        <dbReference type="PROSITE" id="PS50075"/>
    </source>
</evidence>
<name>A0A7T4TC94_9BURK</name>
<dbReference type="SUPFAM" id="SSF55048">
    <property type="entry name" value="Probable ACP-binding domain of malonyl-CoA ACP transacylase"/>
    <property type="match status" value="1"/>
</dbReference>
<dbReference type="RefSeq" id="WP_042329768.1">
    <property type="nucleotide sequence ID" value="NZ_CP066077.1"/>
</dbReference>
<dbReference type="InterPro" id="IPR001227">
    <property type="entry name" value="Ac_transferase_dom_sf"/>
</dbReference>